<dbReference type="PANTHER" id="PTHR13847:SF281">
    <property type="entry name" value="FAD DEPENDENT OXIDOREDUCTASE DOMAIN-CONTAINING PROTEIN"/>
    <property type="match status" value="1"/>
</dbReference>
<dbReference type="RefSeq" id="WP_252742170.1">
    <property type="nucleotide sequence ID" value="NZ_JAMXIB010000013.1"/>
</dbReference>
<protein>
    <submittedName>
        <fullName evidence="2">FAD-binding oxidoreductase</fullName>
    </submittedName>
</protein>
<dbReference type="Gene3D" id="3.50.50.60">
    <property type="entry name" value="FAD/NAD(P)-binding domain"/>
    <property type="match status" value="1"/>
</dbReference>
<gene>
    <name evidence="2" type="ORF">NG653_13100</name>
</gene>
<dbReference type="Proteomes" id="UP001206312">
    <property type="component" value="Unassembled WGS sequence"/>
</dbReference>
<dbReference type="Pfam" id="PF01266">
    <property type="entry name" value="DAO"/>
    <property type="match status" value="1"/>
</dbReference>
<dbReference type="PANTHER" id="PTHR13847">
    <property type="entry name" value="SARCOSINE DEHYDROGENASE-RELATED"/>
    <property type="match status" value="1"/>
</dbReference>
<reference evidence="2 3" key="1">
    <citation type="submission" date="2022-06" db="EMBL/GenBank/DDBJ databases">
        <authorList>
            <person name="Xuan X."/>
        </authorList>
    </citation>
    <scope>NUCLEOTIDE SEQUENCE [LARGE SCALE GENOMIC DNA]</scope>
    <source>
        <strain evidence="2 3">2V75</strain>
    </source>
</reference>
<keyword evidence="3" id="KW-1185">Reference proteome</keyword>
<dbReference type="EMBL" id="JAMXIB010000013">
    <property type="protein sequence ID" value="MCO5725798.1"/>
    <property type="molecule type" value="Genomic_DNA"/>
</dbReference>
<dbReference type="InterPro" id="IPR006076">
    <property type="entry name" value="FAD-dep_OxRdtase"/>
</dbReference>
<comment type="caution">
    <text evidence="2">The sequence shown here is derived from an EMBL/GenBank/DDBJ whole genome shotgun (WGS) entry which is preliminary data.</text>
</comment>
<dbReference type="InterPro" id="IPR036188">
    <property type="entry name" value="FAD/NAD-bd_sf"/>
</dbReference>
<feature type="domain" description="FAD dependent oxidoreductase" evidence="1">
    <location>
        <begin position="16"/>
        <end position="369"/>
    </location>
</feature>
<sequence length="377" mass="41621">MELSYWEIKTWLSRLDYCIVGSGITGLSCALELRQRHPDARILVLERGVFPQGASTKNAGFACFGSLTEILSDLQTHSEQEVMELVSDRWSGIQLLRSRLGDMAMGYRQWGGYEVFLDGETRSLERCRDEMGRINALLYPVFGQDAFRPAENSFGFRGVLPTLLLNPLEGQIDTGRTMEALLDKVRRQENPVMIVNGVRLEGYEDGDLGVRVQTSHFEFRAARLLIATNGFAAELDPLPVLPARAQVVVTEPIPGLALKGTFHLEEGYYYFRNIGDRVLLGGGRNLDKAGETTTEFGQTALIQDRLATLLEEVIAPGRPLQIAHRWSGIMGVGPQKRPVVKRLSENVACGVRLGGMGVAIGSHVGRQLALLAGREPI</sequence>
<dbReference type="Gene3D" id="3.30.9.10">
    <property type="entry name" value="D-Amino Acid Oxidase, subunit A, domain 2"/>
    <property type="match status" value="1"/>
</dbReference>
<dbReference type="SUPFAM" id="SSF51905">
    <property type="entry name" value="FAD/NAD(P)-binding domain"/>
    <property type="match status" value="1"/>
</dbReference>
<organism evidence="2 3">
    <name type="scientific">Robiginitalea marina</name>
    <dbReference type="NCBI Taxonomy" id="2954105"/>
    <lineage>
        <taxon>Bacteria</taxon>
        <taxon>Pseudomonadati</taxon>
        <taxon>Bacteroidota</taxon>
        <taxon>Flavobacteriia</taxon>
        <taxon>Flavobacteriales</taxon>
        <taxon>Flavobacteriaceae</taxon>
        <taxon>Robiginitalea</taxon>
    </lineage>
</organism>
<proteinExistence type="predicted"/>
<evidence type="ECO:0000313" key="2">
    <source>
        <dbReference type="EMBL" id="MCO5725798.1"/>
    </source>
</evidence>
<evidence type="ECO:0000313" key="3">
    <source>
        <dbReference type="Proteomes" id="UP001206312"/>
    </source>
</evidence>
<evidence type="ECO:0000259" key="1">
    <source>
        <dbReference type="Pfam" id="PF01266"/>
    </source>
</evidence>
<name>A0ABT1B2F1_9FLAO</name>
<accession>A0ABT1B2F1</accession>